<dbReference type="Pfam" id="PF16118">
    <property type="entry name" value="DUF4834"/>
    <property type="match status" value="1"/>
</dbReference>
<feature type="transmembrane region" description="Helical" evidence="2">
    <location>
        <begin position="6"/>
        <end position="29"/>
    </location>
</feature>
<keyword evidence="2" id="KW-0472">Membrane</keyword>
<keyword evidence="4" id="KW-1185">Reference proteome</keyword>
<dbReference type="Proteomes" id="UP000198785">
    <property type="component" value="Unassembled WGS sequence"/>
</dbReference>
<dbReference type="STRING" id="683125.SAMN05660206_10310"/>
<feature type="region of interest" description="Disordered" evidence="1">
    <location>
        <begin position="71"/>
        <end position="108"/>
    </location>
</feature>
<keyword evidence="2" id="KW-1133">Transmembrane helix</keyword>
<reference evidence="3 4" key="1">
    <citation type="submission" date="2016-10" db="EMBL/GenBank/DDBJ databases">
        <authorList>
            <person name="de Groot N.N."/>
        </authorList>
    </citation>
    <scope>NUCLEOTIDE SEQUENCE [LARGE SCALE GENOMIC DNA]</scope>
    <source>
        <strain evidence="3 4">DSM 22789</strain>
    </source>
</reference>
<dbReference type="OrthoDB" id="799376at2"/>
<sequence>MELLKIIAIFVIVYYALKYTFRLLMPFALRKMTERIMKKAQQSPYNGQQSYQYQYNGQGDPFAQFRQQKTSAGQGGEVRVDYVPQEESRSRKGTETAGEFVDFEEIKN</sequence>
<dbReference type="EMBL" id="FOZZ01000003">
    <property type="protein sequence ID" value="SFS58385.1"/>
    <property type="molecule type" value="Genomic_DNA"/>
</dbReference>
<organism evidence="3 4">
    <name type="scientific">Sphingobacterium wenxiniae</name>
    <dbReference type="NCBI Taxonomy" id="683125"/>
    <lineage>
        <taxon>Bacteria</taxon>
        <taxon>Pseudomonadati</taxon>
        <taxon>Bacteroidota</taxon>
        <taxon>Sphingobacteriia</taxon>
        <taxon>Sphingobacteriales</taxon>
        <taxon>Sphingobacteriaceae</taxon>
        <taxon>Sphingobacterium</taxon>
    </lineage>
</organism>
<evidence type="ECO:0000313" key="4">
    <source>
        <dbReference type="Proteomes" id="UP000198785"/>
    </source>
</evidence>
<evidence type="ECO:0008006" key="5">
    <source>
        <dbReference type="Google" id="ProtNLM"/>
    </source>
</evidence>
<protein>
    <recommendedName>
        <fullName evidence="5">DUF4834 domain-containing protein</fullName>
    </recommendedName>
</protein>
<evidence type="ECO:0000313" key="3">
    <source>
        <dbReference type="EMBL" id="SFS58385.1"/>
    </source>
</evidence>
<proteinExistence type="predicted"/>
<gene>
    <name evidence="3" type="ORF">SAMN05660206_10310</name>
</gene>
<evidence type="ECO:0000256" key="1">
    <source>
        <dbReference type="SAM" id="MobiDB-lite"/>
    </source>
</evidence>
<dbReference type="RefSeq" id="WP_093364093.1">
    <property type="nucleotide sequence ID" value="NZ_FOZZ01000003.1"/>
</dbReference>
<name>A0A1I6R141_9SPHI</name>
<dbReference type="AlphaFoldDB" id="A0A1I6R141"/>
<accession>A0A1I6R141</accession>
<dbReference type="InterPro" id="IPR032272">
    <property type="entry name" value="DUF4834"/>
</dbReference>
<evidence type="ECO:0000256" key="2">
    <source>
        <dbReference type="SAM" id="Phobius"/>
    </source>
</evidence>
<keyword evidence="2" id="KW-0812">Transmembrane</keyword>